<keyword evidence="3" id="KW-1185">Reference proteome</keyword>
<dbReference type="Proteomes" id="UP000095751">
    <property type="component" value="Unassembled WGS sequence"/>
</dbReference>
<sequence>MPTTITTNTTTTVTITASASGATSTIRGVVPDIKPPEFEDGSSQTDDNDNDNGNGNDNDNDKNKNENNNENNNNKNNNNFYYNTTYAEMNDPLFNIVPSTYRRNNNNNNHIPNWMKGKFLNCSFLYIVEKYFDWHRIQTFKLNETNWNTDTIQTTYKSRKDKDNPNINITIPISIPVPMLSSSTTNNNNNNNTANKFLIIRCLNQDRCGGLSDRIKPLLMFIAVAAHTKRIILIRWERPYPLEEYLIPNEINWTVPFYILEELQKDDYHIKMKRGGQQNLIGMTISRTFLAGPAIHTFIRNNKHSIVEANLQLDDGGARYYQCIVETMLYNNNNSSSNSNSNTTTNNDEYNNSNTTSNKISFKQYKRQQNKNKNKSHVRLFDYSKYKEDYFHCCGKFGDKLFGHYLLDNGIESYKRIYHDFFQSIFKPSNDVQYLIESKMKRSNLVPGQFIGSHYRSDYGPGEAERIGNDIISNSAITQVRCAARMRPGYPVYFAGDSQIAINAVHNDALVLKTKNKNITIITAASDINIDIDIDENNNIDNNNNNNNDTIKNNNKVRIQQQQQQTRSSSNRSGPLHIEFDKGSVEDFYPAFVDLLVMGNSMCQLYGIGGFGSFASLLSYNASCYYSTMKCNGSEGHYLPDKCCMKELYQNNAKSTRIGDARRKRKEQKELAASLNNSTV</sequence>
<feature type="compositionally biased region" description="Low complexity" evidence="1">
    <location>
        <begin position="68"/>
        <end position="79"/>
    </location>
</feature>
<name>A0A1E7ENG3_9STRA</name>
<gene>
    <name evidence="2" type="ORF">FRACYDRAFT_250898</name>
</gene>
<dbReference type="InParanoid" id="A0A1E7ENG3"/>
<evidence type="ECO:0000313" key="3">
    <source>
        <dbReference type="Proteomes" id="UP000095751"/>
    </source>
</evidence>
<dbReference type="PANTHER" id="PTHR36911:SF3">
    <property type="entry name" value="GATA ZINC FINGER DOMAIN-CONTAINING PROTEIN 4-RELATED"/>
    <property type="match status" value="1"/>
</dbReference>
<dbReference type="EMBL" id="KV784385">
    <property type="protein sequence ID" value="OEU07480.1"/>
    <property type="molecule type" value="Genomic_DNA"/>
</dbReference>
<proteinExistence type="predicted"/>
<dbReference type="AlphaFoldDB" id="A0A1E7ENG3"/>
<feature type="region of interest" description="Disordered" evidence="1">
    <location>
        <begin position="334"/>
        <end position="358"/>
    </location>
</feature>
<evidence type="ECO:0000313" key="2">
    <source>
        <dbReference type="EMBL" id="OEU07480.1"/>
    </source>
</evidence>
<feature type="region of interest" description="Disordered" evidence="1">
    <location>
        <begin position="656"/>
        <end position="680"/>
    </location>
</feature>
<protein>
    <submittedName>
        <fullName evidence="2">Uncharacterized protein</fullName>
    </submittedName>
</protein>
<accession>A0A1E7ENG3</accession>
<feature type="region of interest" description="Disordered" evidence="1">
    <location>
        <begin position="26"/>
        <end position="81"/>
    </location>
</feature>
<reference evidence="2 3" key="1">
    <citation type="submission" date="2016-09" db="EMBL/GenBank/DDBJ databases">
        <title>Extensive genetic diversity and differential bi-allelic expression allows diatom success in the polar Southern Ocean.</title>
        <authorList>
            <consortium name="DOE Joint Genome Institute"/>
            <person name="Mock T."/>
            <person name="Otillar R.P."/>
            <person name="Strauss J."/>
            <person name="Dupont C."/>
            <person name="Frickenhaus S."/>
            <person name="Maumus F."/>
            <person name="Mcmullan M."/>
            <person name="Sanges R."/>
            <person name="Schmutz J."/>
            <person name="Toseland A."/>
            <person name="Valas R."/>
            <person name="Veluchamy A."/>
            <person name="Ward B.J."/>
            <person name="Allen A."/>
            <person name="Barry K."/>
            <person name="Falciatore A."/>
            <person name="Ferrante M."/>
            <person name="Fortunato A.E."/>
            <person name="Gloeckner G."/>
            <person name="Gruber A."/>
            <person name="Hipkin R."/>
            <person name="Janech M."/>
            <person name="Kroth P."/>
            <person name="Leese F."/>
            <person name="Lindquist E."/>
            <person name="Lyon B.R."/>
            <person name="Martin J."/>
            <person name="Mayer C."/>
            <person name="Parker M."/>
            <person name="Quesneville H."/>
            <person name="Raymond J."/>
            <person name="Uhlig C."/>
            <person name="Valentin K.U."/>
            <person name="Worden A.Z."/>
            <person name="Armbrust E.V."/>
            <person name="Bowler C."/>
            <person name="Green B."/>
            <person name="Moulton V."/>
            <person name="Van Oosterhout C."/>
            <person name="Grigoriev I."/>
        </authorList>
    </citation>
    <scope>NUCLEOTIDE SEQUENCE [LARGE SCALE GENOMIC DNA]</scope>
    <source>
        <strain evidence="2 3">CCMP1102</strain>
    </source>
</reference>
<dbReference type="PANTHER" id="PTHR36911">
    <property type="entry name" value="LIM ZINC-BINDING DOMAIN-CONTAINING PROTEIN-RELATED"/>
    <property type="match status" value="1"/>
</dbReference>
<organism evidence="2 3">
    <name type="scientific">Fragilariopsis cylindrus CCMP1102</name>
    <dbReference type="NCBI Taxonomy" id="635003"/>
    <lineage>
        <taxon>Eukaryota</taxon>
        <taxon>Sar</taxon>
        <taxon>Stramenopiles</taxon>
        <taxon>Ochrophyta</taxon>
        <taxon>Bacillariophyta</taxon>
        <taxon>Bacillariophyceae</taxon>
        <taxon>Bacillariophycidae</taxon>
        <taxon>Bacillariales</taxon>
        <taxon>Bacillariaceae</taxon>
        <taxon>Fragilariopsis</taxon>
    </lineage>
</organism>
<dbReference type="OrthoDB" id="49006at2759"/>
<evidence type="ECO:0000256" key="1">
    <source>
        <dbReference type="SAM" id="MobiDB-lite"/>
    </source>
</evidence>
<dbReference type="KEGG" id="fcy:FRACYDRAFT_250898"/>